<proteinExistence type="predicted"/>
<dbReference type="AlphaFoldDB" id="A0A1M7ICZ8"/>
<organism evidence="1 2">
    <name type="scientific">Ruminococcus flavefaciens</name>
    <dbReference type="NCBI Taxonomy" id="1265"/>
    <lineage>
        <taxon>Bacteria</taxon>
        <taxon>Bacillati</taxon>
        <taxon>Bacillota</taxon>
        <taxon>Clostridia</taxon>
        <taxon>Eubacteriales</taxon>
        <taxon>Oscillospiraceae</taxon>
        <taxon>Ruminococcus</taxon>
    </lineage>
</organism>
<reference evidence="1 2" key="1">
    <citation type="submission" date="2016-11" db="EMBL/GenBank/DDBJ databases">
        <authorList>
            <person name="Jaros S."/>
            <person name="Januszkiewicz K."/>
            <person name="Wedrychowicz H."/>
        </authorList>
    </citation>
    <scope>NUCLEOTIDE SEQUENCE [LARGE SCALE GENOMIC DNA]</scope>
    <source>
        <strain evidence="1 2">Y1</strain>
    </source>
</reference>
<evidence type="ECO:0000313" key="2">
    <source>
        <dbReference type="Proteomes" id="UP000184394"/>
    </source>
</evidence>
<dbReference type="EMBL" id="FRCT01000004">
    <property type="protein sequence ID" value="SHM38468.1"/>
    <property type="molecule type" value="Genomic_DNA"/>
</dbReference>
<evidence type="ECO:0000313" key="1">
    <source>
        <dbReference type="EMBL" id="SHM38468.1"/>
    </source>
</evidence>
<name>A0A1M7ICZ8_RUMFL</name>
<dbReference type="Proteomes" id="UP000184394">
    <property type="component" value="Unassembled WGS sequence"/>
</dbReference>
<accession>A0A1M7ICZ8</accession>
<sequence>METLKVILHTNGDDKCLEHVVNYPIGKDLYRCEQFCIIFCNG</sequence>
<gene>
    <name evidence="1" type="ORF">SAMN04487860_10443</name>
</gene>
<protein>
    <submittedName>
        <fullName evidence="1">Uncharacterized protein</fullName>
    </submittedName>
</protein>